<feature type="non-terminal residue" evidence="2">
    <location>
        <position position="132"/>
    </location>
</feature>
<comment type="caution">
    <text evidence="2">The sequence shown here is derived from an EMBL/GenBank/DDBJ whole genome shotgun (WGS) entry which is preliminary data.</text>
</comment>
<dbReference type="Proteomes" id="UP000188320">
    <property type="component" value="Unassembled WGS sequence"/>
</dbReference>
<protein>
    <submittedName>
        <fullName evidence="2">Uncharacterized protein</fullName>
    </submittedName>
</protein>
<accession>A0A1R1PSJ8</accession>
<organism evidence="2 3">
    <name type="scientific">Zancudomyces culisetae</name>
    <name type="common">Gut fungus</name>
    <name type="synonym">Smittium culisetae</name>
    <dbReference type="NCBI Taxonomy" id="1213189"/>
    <lineage>
        <taxon>Eukaryota</taxon>
        <taxon>Fungi</taxon>
        <taxon>Fungi incertae sedis</taxon>
        <taxon>Zoopagomycota</taxon>
        <taxon>Kickxellomycotina</taxon>
        <taxon>Harpellomycetes</taxon>
        <taxon>Harpellales</taxon>
        <taxon>Legeriomycetaceae</taxon>
        <taxon>Zancudomyces</taxon>
    </lineage>
</organism>
<feature type="transmembrane region" description="Helical" evidence="1">
    <location>
        <begin position="35"/>
        <end position="59"/>
    </location>
</feature>
<gene>
    <name evidence="2" type="ORF">AX774_g2562</name>
</gene>
<evidence type="ECO:0000313" key="3">
    <source>
        <dbReference type="Proteomes" id="UP000188320"/>
    </source>
</evidence>
<keyword evidence="1" id="KW-0812">Transmembrane</keyword>
<dbReference type="EMBL" id="LSSK01000287">
    <property type="protein sequence ID" value="OMH83921.1"/>
    <property type="molecule type" value="Genomic_DNA"/>
</dbReference>
<feature type="transmembrane region" description="Helical" evidence="1">
    <location>
        <begin position="7"/>
        <end position="29"/>
    </location>
</feature>
<proteinExistence type="predicted"/>
<reference evidence="3" key="1">
    <citation type="submission" date="2017-01" db="EMBL/GenBank/DDBJ databases">
        <authorList>
            <person name="Wang Y."/>
            <person name="White M."/>
            <person name="Kvist S."/>
            <person name="Moncalvo J.-M."/>
        </authorList>
    </citation>
    <scope>NUCLEOTIDE SEQUENCE [LARGE SCALE GENOMIC DNA]</scope>
    <source>
        <strain evidence="3">COL-18-3</strain>
    </source>
</reference>
<sequence>MLNVHSCIQLTSTSCALVSISIFILTLLYTCVIKLFILIIFLPVLAAFSPPAPLVFLLLSRSNSPTSSPFLSSFASPKLPDTPPATPIPPSLPPLPTLTFCCTSPKLGNSSFENSICPPAPLIPIPIPPAPI</sequence>
<keyword evidence="1" id="KW-1133">Transmembrane helix</keyword>
<keyword evidence="1" id="KW-0472">Membrane</keyword>
<evidence type="ECO:0000256" key="1">
    <source>
        <dbReference type="SAM" id="Phobius"/>
    </source>
</evidence>
<name>A0A1R1PSJ8_ZANCU</name>
<evidence type="ECO:0000313" key="2">
    <source>
        <dbReference type="EMBL" id="OMH83921.1"/>
    </source>
</evidence>
<dbReference type="AlphaFoldDB" id="A0A1R1PSJ8"/>
<keyword evidence="3" id="KW-1185">Reference proteome</keyword>